<feature type="transmembrane region" description="Helical" evidence="1">
    <location>
        <begin position="215"/>
        <end position="237"/>
    </location>
</feature>
<keyword evidence="1" id="KW-0472">Membrane</keyword>
<comment type="caution">
    <text evidence="2">The sequence shown here is derived from an EMBL/GenBank/DDBJ whole genome shotgun (WGS) entry which is preliminary data.</text>
</comment>
<dbReference type="EMBL" id="VFSU01000031">
    <property type="protein sequence ID" value="TPE59175.1"/>
    <property type="molecule type" value="Genomic_DNA"/>
</dbReference>
<keyword evidence="1" id="KW-1133">Transmembrane helix</keyword>
<keyword evidence="3" id="KW-1185">Reference proteome</keyword>
<accession>A0A501XF58</accession>
<name>A0A501XF58_9SPHN</name>
<feature type="transmembrane region" description="Helical" evidence="1">
    <location>
        <begin position="53"/>
        <end position="73"/>
    </location>
</feature>
<dbReference type="RefSeq" id="WP_140929046.1">
    <property type="nucleotide sequence ID" value="NZ_VFSU01000031.1"/>
</dbReference>
<evidence type="ECO:0000313" key="3">
    <source>
        <dbReference type="Proteomes" id="UP000319897"/>
    </source>
</evidence>
<evidence type="ECO:0000313" key="2">
    <source>
        <dbReference type="EMBL" id="TPE59175.1"/>
    </source>
</evidence>
<protein>
    <recommendedName>
        <fullName evidence="4">DUF4239 domain-containing protein</fullName>
    </recommendedName>
</protein>
<feature type="transmembrane region" description="Helical" evidence="1">
    <location>
        <begin position="188"/>
        <end position="209"/>
    </location>
</feature>
<dbReference type="AlphaFoldDB" id="A0A501XF58"/>
<reference evidence="2 3" key="1">
    <citation type="submission" date="2019-06" db="EMBL/GenBank/DDBJ databases">
        <authorList>
            <person name="Lee I."/>
            <person name="Jang G.I."/>
            <person name="Hwang C.Y."/>
        </authorList>
    </citation>
    <scope>NUCLEOTIDE SEQUENCE [LARGE SCALE GENOMIC DNA]</scope>
    <source>
        <strain evidence="2 3">PAMC 28131</strain>
    </source>
</reference>
<evidence type="ECO:0008006" key="4">
    <source>
        <dbReference type="Google" id="ProtNLM"/>
    </source>
</evidence>
<dbReference type="Pfam" id="PF14023">
    <property type="entry name" value="Bestrophin-like"/>
    <property type="match status" value="1"/>
</dbReference>
<keyword evidence="1" id="KW-0812">Transmembrane</keyword>
<organism evidence="2 3">
    <name type="scientific">Sandaracinobacter neustonicus</name>
    <dbReference type="NCBI Taxonomy" id="1715348"/>
    <lineage>
        <taxon>Bacteria</taxon>
        <taxon>Pseudomonadati</taxon>
        <taxon>Pseudomonadota</taxon>
        <taxon>Alphaproteobacteria</taxon>
        <taxon>Sphingomonadales</taxon>
        <taxon>Sphingosinicellaceae</taxon>
        <taxon>Sandaracinobacter</taxon>
    </lineage>
</organism>
<dbReference type="OrthoDB" id="272864at2"/>
<dbReference type="InterPro" id="IPR025333">
    <property type="entry name" value="DUF4239"/>
</dbReference>
<evidence type="ECO:0000256" key="1">
    <source>
        <dbReference type="SAM" id="Phobius"/>
    </source>
</evidence>
<proteinExistence type="predicted"/>
<gene>
    <name evidence="2" type="ORF">FJQ54_14000</name>
</gene>
<sequence>MESLFRAMEAAPLWLLGLILMLLFWSAAALGRWLRERAGKAATPEDKSDPAFIVSASLGLLALLLGFTVSMAVSRYDGRRAATLNEGNAIGTFVYRTDLMPPALRATTLDELDRYVEARLAVGRMGETSEAVLKAHAETGKVAERVWKHMMAVGPQVPDTAVRMLLVESANAMFDAAMVRDAALANRLPPTLVALLILFPVASLILIGYVSGRLIGAHFMASTELILLLTLVLLLIADLDRPRSGTIVTPQAALLEVQAQIRAAKLAVPAAPQPMLSGVNP</sequence>
<dbReference type="Proteomes" id="UP000319897">
    <property type="component" value="Unassembled WGS sequence"/>
</dbReference>